<reference evidence="7 8" key="1">
    <citation type="submission" date="2015-12" db="EMBL/GenBank/DDBJ databases">
        <title>Genome sequence of the marine Rhodobacteraceae strain O3.65, Candidatus Tritonibacter horizontis.</title>
        <authorList>
            <person name="Poehlein A."/>
            <person name="Giebel H.A."/>
            <person name="Voget S."/>
            <person name="Brinkhoff T."/>
        </authorList>
    </citation>
    <scope>NUCLEOTIDE SEQUENCE [LARGE SCALE GENOMIC DNA]</scope>
    <source>
        <strain evidence="7 8">O3.65</strain>
    </source>
</reference>
<dbReference type="PANTHER" id="PTHR23427">
    <property type="entry name" value="SURFEIT LOCUS PROTEIN"/>
    <property type="match status" value="1"/>
</dbReference>
<organism evidence="7 8">
    <name type="scientific">Tritonibacter horizontis</name>
    <dbReference type="NCBI Taxonomy" id="1768241"/>
    <lineage>
        <taxon>Bacteria</taxon>
        <taxon>Pseudomonadati</taxon>
        <taxon>Pseudomonadota</taxon>
        <taxon>Alphaproteobacteria</taxon>
        <taxon>Rhodobacterales</taxon>
        <taxon>Paracoccaceae</taxon>
        <taxon>Tritonibacter</taxon>
    </lineage>
</organism>
<proteinExistence type="inferred from homology"/>
<evidence type="ECO:0000256" key="3">
    <source>
        <dbReference type="ARBA" id="ARBA00022692"/>
    </source>
</evidence>
<evidence type="ECO:0000313" key="8">
    <source>
        <dbReference type="Proteomes" id="UP000068382"/>
    </source>
</evidence>
<protein>
    <recommendedName>
        <fullName evidence="6">SURF1-like protein</fullName>
    </recommendedName>
</protein>
<gene>
    <name evidence="7" type="ORF">TRIHO_11190</name>
</gene>
<dbReference type="InterPro" id="IPR002994">
    <property type="entry name" value="Surf1/Shy1"/>
</dbReference>
<dbReference type="GO" id="GO:0005886">
    <property type="term" value="C:plasma membrane"/>
    <property type="evidence" value="ECO:0007669"/>
    <property type="project" value="UniProtKB-SubCell"/>
</dbReference>
<dbReference type="Pfam" id="PF02104">
    <property type="entry name" value="SURF1"/>
    <property type="match status" value="1"/>
</dbReference>
<comment type="subcellular location">
    <subcellularLocation>
        <location evidence="6">Cell membrane</location>
        <topology evidence="6">Multi-pass membrane protein</topology>
    </subcellularLocation>
    <subcellularLocation>
        <location evidence="1">Membrane</location>
    </subcellularLocation>
</comment>
<dbReference type="Proteomes" id="UP000068382">
    <property type="component" value="Unassembled WGS sequence"/>
</dbReference>
<dbReference type="EMBL" id="LPUY01000038">
    <property type="protein sequence ID" value="KUP93938.1"/>
    <property type="molecule type" value="Genomic_DNA"/>
</dbReference>
<evidence type="ECO:0000256" key="1">
    <source>
        <dbReference type="ARBA" id="ARBA00004370"/>
    </source>
</evidence>
<dbReference type="PATRIC" id="fig|1768241.3.peg.1164"/>
<evidence type="ECO:0000256" key="5">
    <source>
        <dbReference type="ARBA" id="ARBA00023136"/>
    </source>
</evidence>
<dbReference type="PANTHER" id="PTHR23427:SF2">
    <property type="entry name" value="SURFEIT LOCUS PROTEIN 1"/>
    <property type="match status" value="1"/>
</dbReference>
<keyword evidence="6" id="KW-1003">Cell membrane</keyword>
<name>A0A132C022_9RHOB</name>
<sequence>MIRRVIFLTLVGGVGFATLLALGIWQMQRLAWKQSILDTIESRIAAAPVALPNAPSASADSYRAVTVAGEIEPKELHVFWVTERAGAGYRVISSFVTRSGRRILLDRGFIRSADKASERPAGPAEITGNLLWPQEGDWTTPPPEVDSNILYTRDLAYMADQLNTEPLLVVAREGTRVPTPLPVTTEGIPNNHLQYAITWFLLALIWAVMTVTFLLRTRAKT</sequence>
<evidence type="ECO:0000256" key="2">
    <source>
        <dbReference type="ARBA" id="ARBA00007165"/>
    </source>
</evidence>
<keyword evidence="8" id="KW-1185">Reference proteome</keyword>
<feature type="transmembrane region" description="Helical" evidence="6">
    <location>
        <begin position="196"/>
        <end position="215"/>
    </location>
</feature>
<evidence type="ECO:0000313" key="7">
    <source>
        <dbReference type="EMBL" id="KUP93938.1"/>
    </source>
</evidence>
<comment type="similarity">
    <text evidence="2 6">Belongs to the SURF1 family.</text>
</comment>
<keyword evidence="3 6" id="KW-0812">Transmembrane</keyword>
<dbReference type="PROSITE" id="PS50895">
    <property type="entry name" value="SURF1"/>
    <property type="match status" value="1"/>
</dbReference>
<comment type="caution">
    <text evidence="7">The sequence shown here is derived from an EMBL/GenBank/DDBJ whole genome shotgun (WGS) entry which is preliminary data.</text>
</comment>
<keyword evidence="5 6" id="KW-0472">Membrane</keyword>
<comment type="caution">
    <text evidence="6">Lacks conserved residue(s) required for the propagation of feature annotation.</text>
</comment>
<dbReference type="AlphaFoldDB" id="A0A132C022"/>
<evidence type="ECO:0000256" key="4">
    <source>
        <dbReference type="ARBA" id="ARBA00022989"/>
    </source>
</evidence>
<keyword evidence="4 6" id="KW-1133">Transmembrane helix</keyword>
<evidence type="ECO:0000256" key="6">
    <source>
        <dbReference type="RuleBase" id="RU363076"/>
    </source>
</evidence>
<dbReference type="CDD" id="cd06662">
    <property type="entry name" value="SURF1"/>
    <property type="match status" value="1"/>
</dbReference>
<dbReference type="InterPro" id="IPR045214">
    <property type="entry name" value="Surf1/Surf4"/>
</dbReference>
<accession>A0A132C022</accession>